<sequence length="758" mass="85961">MSIGFDSPEGQGGTFDFQDVQSNNHVHFSPHRHDLKSEPFGGTPIRDLSRDLHHSNDITPNSFFAARSHHLGDLEGRGGPTSRPSWGTEFRSPQREADTSSTPLRSTQRSRSTDRRRSSSSVYDGVRLTGCPLDLGHVPHSSVKSSRIIVENDTEERVTLHFGMEATDARSFRSWTLYFDGESLVQVKRMTLNPREKEMFVIQFQPMDYTSEDGAVSYDANLFMDIIIEGEKKKRRKYPLRATVGYPRLQIPRDITEIIFERRDEEKELRLRNSGCIDLTVQLHGPDWLVVDKDILLPPGRQRKLVLRIQPHLTTDSEKSGDLLMTTGEGHIYRLPLRTKPNTDNETKKVSLRGEKMDNTCPLLFRRLTQVGHATRMMIRLKTKNFSQVRLCVVDDSGAFSMEKGGEKKNVVVIEELGGELKVILSFSPPHRGYFRGILQVDTKDKEGRVSRHETPIEGHGGICDVKMIDKKKTDSKHVSLTLRNDGDRPAFVLCRASTTNQMSPCVSPNRVIIRPGSWLKIHDEDFFKRHRQLGYYFVGEDIDTSLISPHDEGRQCISSTAESLLFDTMREIIIHVKKNQPKREKVFRSSQIYFNRHCVVFPTTAVSQENAFHYPRDPITIEPHGTTSFQVQIEPQSPGKKYSQCLFYVEEKETIHCIYLMGTSQPNTNAIDLGKRFVGARGIYKMKINNRGREKVGINLSLSTTSQDISIPHTSVVVPPTSYYHMSKAGILNGIITVVPQAGSALHVNVYGICSRQ</sequence>
<dbReference type="AlphaFoldDB" id="A0A2P6NKL7"/>
<gene>
    <name evidence="2" type="ORF">PROFUN_08054</name>
</gene>
<feature type="region of interest" description="Disordered" evidence="1">
    <location>
        <begin position="25"/>
        <end position="53"/>
    </location>
</feature>
<keyword evidence="3" id="KW-1185">Reference proteome</keyword>
<dbReference type="EMBL" id="MDYQ01000062">
    <property type="protein sequence ID" value="PRP84469.1"/>
    <property type="molecule type" value="Genomic_DNA"/>
</dbReference>
<protein>
    <submittedName>
        <fullName evidence="2">Uncharacterized protein</fullName>
    </submittedName>
</protein>
<reference evidence="2 3" key="1">
    <citation type="journal article" date="2018" name="Genome Biol. Evol.">
        <title>Multiple Roots of Fruiting Body Formation in Amoebozoa.</title>
        <authorList>
            <person name="Hillmann F."/>
            <person name="Forbes G."/>
            <person name="Novohradska S."/>
            <person name="Ferling I."/>
            <person name="Riege K."/>
            <person name="Groth M."/>
            <person name="Westermann M."/>
            <person name="Marz M."/>
            <person name="Spaller T."/>
            <person name="Winckler T."/>
            <person name="Schaap P."/>
            <person name="Glockner G."/>
        </authorList>
    </citation>
    <scope>NUCLEOTIDE SEQUENCE [LARGE SCALE GENOMIC DNA]</scope>
    <source>
        <strain evidence="2 3">Jena</strain>
    </source>
</reference>
<evidence type="ECO:0000256" key="1">
    <source>
        <dbReference type="SAM" id="MobiDB-lite"/>
    </source>
</evidence>
<feature type="region of interest" description="Disordered" evidence="1">
    <location>
        <begin position="71"/>
        <end position="123"/>
    </location>
</feature>
<evidence type="ECO:0000313" key="2">
    <source>
        <dbReference type="EMBL" id="PRP84469.1"/>
    </source>
</evidence>
<dbReference type="InParanoid" id="A0A2P6NKL7"/>
<comment type="caution">
    <text evidence="2">The sequence shown here is derived from an EMBL/GenBank/DDBJ whole genome shotgun (WGS) entry which is preliminary data.</text>
</comment>
<name>A0A2P6NKL7_9EUKA</name>
<evidence type="ECO:0000313" key="3">
    <source>
        <dbReference type="Proteomes" id="UP000241769"/>
    </source>
</evidence>
<dbReference type="Proteomes" id="UP000241769">
    <property type="component" value="Unassembled WGS sequence"/>
</dbReference>
<organism evidence="2 3">
    <name type="scientific">Planoprotostelium fungivorum</name>
    <dbReference type="NCBI Taxonomy" id="1890364"/>
    <lineage>
        <taxon>Eukaryota</taxon>
        <taxon>Amoebozoa</taxon>
        <taxon>Evosea</taxon>
        <taxon>Variosea</taxon>
        <taxon>Cavosteliida</taxon>
        <taxon>Cavosteliaceae</taxon>
        <taxon>Planoprotostelium</taxon>
    </lineage>
</organism>
<accession>A0A2P6NKL7</accession>
<proteinExistence type="predicted"/>